<dbReference type="EMBL" id="JABFBC010000001">
    <property type="protein sequence ID" value="NNU79520.1"/>
    <property type="molecule type" value="Genomic_DNA"/>
</dbReference>
<proteinExistence type="inferred from homology"/>
<evidence type="ECO:0000313" key="2">
    <source>
        <dbReference type="EMBL" id="NNU79520.1"/>
    </source>
</evidence>
<dbReference type="InterPro" id="IPR008228">
    <property type="entry name" value="UCP006173"/>
</dbReference>
<dbReference type="PANTHER" id="PTHR37421:SF1">
    <property type="entry name" value="UPF0260 PROTEIN YCGN"/>
    <property type="match status" value="1"/>
</dbReference>
<evidence type="ECO:0000313" key="3">
    <source>
        <dbReference type="Proteomes" id="UP000572377"/>
    </source>
</evidence>
<dbReference type="AlphaFoldDB" id="A0A849L084"/>
<comment type="similarity">
    <text evidence="1">Belongs to the UPF0260 family.</text>
</comment>
<dbReference type="RefSeq" id="WP_171322577.1">
    <property type="nucleotide sequence ID" value="NZ_JABFBC010000001.1"/>
</dbReference>
<dbReference type="InterPro" id="IPR005358">
    <property type="entry name" value="Puta_zinc/iron-chelating_dom"/>
</dbReference>
<dbReference type="PIRSF" id="PIRSF006173">
    <property type="entry name" value="UCP006173"/>
    <property type="match status" value="1"/>
</dbReference>
<comment type="caution">
    <text evidence="2">The sequence shown here is derived from an EMBL/GenBank/DDBJ whole genome shotgun (WGS) entry which is preliminary data.</text>
</comment>
<dbReference type="HAMAP" id="MF_00676">
    <property type="entry name" value="UPF0260"/>
    <property type="match status" value="1"/>
</dbReference>
<protein>
    <recommendedName>
        <fullName evidence="1">UPF0260 protein HMH01_03620</fullName>
    </recommendedName>
</protein>
<dbReference type="NCBIfam" id="NF003507">
    <property type="entry name" value="PRK05170.2-5"/>
    <property type="match status" value="1"/>
</dbReference>
<organism evidence="2 3">
    <name type="scientific">Halovulum dunhuangense</name>
    <dbReference type="NCBI Taxonomy" id="1505036"/>
    <lineage>
        <taxon>Bacteria</taxon>
        <taxon>Pseudomonadati</taxon>
        <taxon>Pseudomonadota</taxon>
        <taxon>Alphaproteobacteria</taxon>
        <taxon>Rhodobacterales</taxon>
        <taxon>Paracoccaceae</taxon>
        <taxon>Halovulum</taxon>
    </lineage>
</organism>
<dbReference type="PANTHER" id="PTHR37421">
    <property type="entry name" value="UPF0260 PROTEIN YCGN"/>
    <property type="match status" value="1"/>
</dbReference>
<dbReference type="Pfam" id="PF03692">
    <property type="entry name" value="CxxCxxCC"/>
    <property type="match status" value="1"/>
</dbReference>
<gene>
    <name evidence="2" type="ORF">HMH01_03620</name>
</gene>
<keyword evidence="3" id="KW-1185">Reference proteome</keyword>
<dbReference type="NCBIfam" id="NF003501">
    <property type="entry name" value="PRK05170.1-5"/>
    <property type="match status" value="1"/>
</dbReference>
<dbReference type="Proteomes" id="UP000572377">
    <property type="component" value="Unassembled WGS sequence"/>
</dbReference>
<name>A0A849L084_9RHOB</name>
<reference evidence="2 3" key="1">
    <citation type="submission" date="2020-05" db="EMBL/GenBank/DDBJ databases">
        <title>Gimesia benthica sp. nov., a novel planctomycete isolated from a deep-sea water sample of the Northwest Indian Ocean.</title>
        <authorList>
            <person name="Wang J."/>
            <person name="Ruan C."/>
            <person name="Song L."/>
            <person name="Zhu Y."/>
            <person name="Li A."/>
            <person name="Zheng X."/>
            <person name="Wang L."/>
            <person name="Lu Z."/>
            <person name="Huang Y."/>
            <person name="Du W."/>
            <person name="Zhou Y."/>
            <person name="Huang L."/>
            <person name="Dai X."/>
        </authorList>
    </citation>
    <scope>NUCLEOTIDE SEQUENCE [LARGE SCALE GENOMIC DNA]</scope>
    <source>
        <strain evidence="2 3">YYQ-30</strain>
    </source>
</reference>
<evidence type="ECO:0000256" key="1">
    <source>
        <dbReference type="HAMAP-Rule" id="MF_00676"/>
    </source>
</evidence>
<accession>A0A849L084</accession>
<sequence length="157" mass="17897">MTADPIDRSGVRPQFWERFTIHELTSREWEALCDGCGKCCLRKLEYEDTGEVEYTNVACKLLDRTTCRCTNYAQRRKFVPDCVVITPESLERILYWMPSTCAYRLMAEGQPLADWHPLISGRAESVHEAGISLAGHMVSEDSVAEDDLDDYIVEGLQ</sequence>